<dbReference type="EMBL" id="DF973469">
    <property type="protein sequence ID" value="GAU31816.1"/>
    <property type="molecule type" value="Genomic_DNA"/>
</dbReference>
<name>A0A2Z6MGL2_TRISU</name>
<dbReference type="Proteomes" id="UP000242715">
    <property type="component" value="Unassembled WGS sequence"/>
</dbReference>
<dbReference type="AlphaFoldDB" id="A0A2Z6MGL2"/>
<evidence type="ECO:0008006" key="3">
    <source>
        <dbReference type="Google" id="ProtNLM"/>
    </source>
</evidence>
<dbReference type="OrthoDB" id="1937542at2759"/>
<sequence length="334" mass="38008">MRGERLTILEPVVSNICTRLSRWKNHLLSFGGRLILLKYVMTSLPVYALSFFKVPSGACGLGVRQLREFNTALLGKWCWRMLVDQGGMWYRGLASRYGEVVGRLAVGGRRVSVWWLRCRKFAIGRVRVGGGRGDSGAVSYGCVRRSCWWNAQVYFIILYCTLTFQIRGFGGMMSAVVTLCGFSNRLPTRDNLVARNIIHLDARFCVNGCGEPKTANHLFLACPAFAPLWTRVRSWLGIAPVAEEMLQDHCAQFIASLGGSRTRRSFLQLVWLCCIPVLWHERNNRVFKAVGTTIQQMLDKVKLCTYWWLKAHNVHLGINTHRWWSCPLVCLDID</sequence>
<dbReference type="PANTHER" id="PTHR33116:SF78">
    <property type="entry name" value="OS12G0587133 PROTEIN"/>
    <property type="match status" value="1"/>
</dbReference>
<evidence type="ECO:0000313" key="1">
    <source>
        <dbReference type="EMBL" id="GAU31816.1"/>
    </source>
</evidence>
<protein>
    <recommendedName>
        <fullName evidence="3">Reverse transcriptase zinc-binding domain-containing protein</fullName>
    </recommendedName>
</protein>
<reference evidence="2" key="1">
    <citation type="journal article" date="2017" name="Front. Plant Sci.">
        <title>Climate Clever Clovers: New Paradigm to Reduce the Environmental Footprint of Ruminants by Breeding Low Methanogenic Forages Utilizing Haplotype Variation.</title>
        <authorList>
            <person name="Kaur P."/>
            <person name="Appels R."/>
            <person name="Bayer P.E."/>
            <person name="Keeble-Gagnere G."/>
            <person name="Wang J."/>
            <person name="Hirakawa H."/>
            <person name="Shirasawa K."/>
            <person name="Vercoe P."/>
            <person name="Stefanova K."/>
            <person name="Durmic Z."/>
            <person name="Nichols P."/>
            <person name="Revell C."/>
            <person name="Isobe S.N."/>
            <person name="Edwards D."/>
            <person name="Erskine W."/>
        </authorList>
    </citation>
    <scope>NUCLEOTIDE SEQUENCE [LARGE SCALE GENOMIC DNA]</scope>
    <source>
        <strain evidence="2">cv. Daliak</strain>
    </source>
</reference>
<evidence type="ECO:0000313" key="2">
    <source>
        <dbReference type="Proteomes" id="UP000242715"/>
    </source>
</evidence>
<accession>A0A2Z6MGL2</accession>
<keyword evidence="2" id="KW-1185">Reference proteome</keyword>
<dbReference type="PANTHER" id="PTHR33116">
    <property type="entry name" value="REVERSE TRANSCRIPTASE ZINC-BINDING DOMAIN-CONTAINING PROTEIN-RELATED-RELATED"/>
    <property type="match status" value="1"/>
</dbReference>
<gene>
    <name evidence="1" type="ORF">TSUD_58170</name>
</gene>
<proteinExistence type="predicted"/>
<organism evidence="1 2">
    <name type="scientific">Trifolium subterraneum</name>
    <name type="common">Subterranean clover</name>
    <dbReference type="NCBI Taxonomy" id="3900"/>
    <lineage>
        <taxon>Eukaryota</taxon>
        <taxon>Viridiplantae</taxon>
        <taxon>Streptophyta</taxon>
        <taxon>Embryophyta</taxon>
        <taxon>Tracheophyta</taxon>
        <taxon>Spermatophyta</taxon>
        <taxon>Magnoliopsida</taxon>
        <taxon>eudicotyledons</taxon>
        <taxon>Gunneridae</taxon>
        <taxon>Pentapetalae</taxon>
        <taxon>rosids</taxon>
        <taxon>fabids</taxon>
        <taxon>Fabales</taxon>
        <taxon>Fabaceae</taxon>
        <taxon>Papilionoideae</taxon>
        <taxon>50 kb inversion clade</taxon>
        <taxon>NPAAA clade</taxon>
        <taxon>Hologalegina</taxon>
        <taxon>IRL clade</taxon>
        <taxon>Trifolieae</taxon>
        <taxon>Trifolium</taxon>
    </lineage>
</organism>